<dbReference type="EMBL" id="JADOUA010000001">
    <property type="protein sequence ID" value="MBG6087783.1"/>
    <property type="molecule type" value="Genomic_DNA"/>
</dbReference>
<dbReference type="InterPro" id="IPR035948">
    <property type="entry name" value="YwqG-like_sf"/>
</dbReference>
<keyword evidence="2" id="KW-1185">Reference proteome</keyword>
<name>A0A931GHT4_9ACTN</name>
<dbReference type="Gene3D" id="2.30.320.10">
    <property type="entry name" value="YwqG-like"/>
    <property type="match status" value="1"/>
</dbReference>
<evidence type="ECO:0000313" key="2">
    <source>
        <dbReference type="Proteomes" id="UP000614047"/>
    </source>
</evidence>
<comment type="caution">
    <text evidence="1">The sequence shown here is derived from an EMBL/GenBank/DDBJ whole genome shotgun (WGS) entry which is preliminary data.</text>
</comment>
<dbReference type="SUPFAM" id="SSF103032">
    <property type="entry name" value="Hypothetical protein YwqG"/>
    <property type="match status" value="1"/>
</dbReference>
<evidence type="ECO:0008006" key="3">
    <source>
        <dbReference type="Google" id="ProtNLM"/>
    </source>
</evidence>
<accession>A0A931GHT4</accession>
<dbReference type="PANTHER" id="PTHR36436:SF6">
    <property type="entry name" value="SLL5081 PROTEIN"/>
    <property type="match status" value="1"/>
</dbReference>
<reference evidence="1" key="1">
    <citation type="submission" date="2020-11" db="EMBL/GenBank/DDBJ databases">
        <title>Sequencing the genomes of 1000 actinobacteria strains.</title>
        <authorList>
            <person name="Klenk H.-P."/>
        </authorList>
    </citation>
    <scope>NUCLEOTIDE SEQUENCE</scope>
    <source>
        <strain evidence="1">DSM 43175</strain>
    </source>
</reference>
<proteinExistence type="predicted"/>
<protein>
    <recommendedName>
        <fullName evidence="3">DUF1963 domain-containing protein</fullName>
    </recommendedName>
</protein>
<dbReference type="Pfam" id="PF09234">
    <property type="entry name" value="DUF1963"/>
    <property type="match status" value="1"/>
</dbReference>
<sequence length="271" mass="29605">MDHFAAQRRRLRSLFGVFFAPEVTGTLLPLARPAVRLVSGGEAAVRLGGAPLLPPGEPWPVWRGRPLGHLGTVDFARLPGVPGLPGEGTFAFYYASGLPRPWGDDPGQRGAWRVYTGDLHEVEPPDGAQVFPHCALSAEPFLSLPAPQEPLLQRLESVYSGVLPVYEQLHVAWRQHIWPDDAPVHQLGGWPVLVERPVGPDCHTAATGHETGAAPLSTDELAAAAEEWRLVLQLDSDERLGWHWGEPGRVYFCARRGEPLESAWLTLQATA</sequence>
<dbReference type="Proteomes" id="UP000614047">
    <property type="component" value="Unassembled WGS sequence"/>
</dbReference>
<dbReference type="PANTHER" id="PTHR36436">
    <property type="entry name" value="SLL5081 PROTEIN"/>
    <property type="match status" value="1"/>
</dbReference>
<evidence type="ECO:0000313" key="1">
    <source>
        <dbReference type="EMBL" id="MBG6087783.1"/>
    </source>
</evidence>
<organism evidence="1 2">
    <name type="scientific">Actinomadura viridis</name>
    <dbReference type="NCBI Taxonomy" id="58110"/>
    <lineage>
        <taxon>Bacteria</taxon>
        <taxon>Bacillati</taxon>
        <taxon>Actinomycetota</taxon>
        <taxon>Actinomycetes</taxon>
        <taxon>Streptosporangiales</taxon>
        <taxon>Thermomonosporaceae</taxon>
        <taxon>Actinomadura</taxon>
    </lineage>
</organism>
<gene>
    <name evidence="1" type="ORF">IW256_001896</name>
</gene>
<dbReference type="RefSeq" id="WP_197010597.1">
    <property type="nucleotide sequence ID" value="NZ_BAABES010000008.1"/>
</dbReference>
<dbReference type="AlphaFoldDB" id="A0A931GHT4"/>
<dbReference type="InterPro" id="IPR015315">
    <property type="entry name" value="DUF1963"/>
</dbReference>